<dbReference type="AlphaFoldDB" id="A0A2N3KRH7"/>
<organism evidence="1 2">
    <name type="scientific">Thalassospira marina</name>
    <dbReference type="NCBI Taxonomy" id="2048283"/>
    <lineage>
        <taxon>Bacteria</taxon>
        <taxon>Pseudomonadati</taxon>
        <taxon>Pseudomonadota</taxon>
        <taxon>Alphaproteobacteria</taxon>
        <taxon>Rhodospirillales</taxon>
        <taxon>Thalassospiraceae</taxon>
        <taxon>Thalassospira</taxon>
    </lineage>
</organism>
<evidence type="ECO:0000313" key="2">
    <source>
        <dbReference type="Proteomes" id="UP000233597"/>
    </source>
</evidence>
<proteinExistence type="predicted"/>
<sequence length="131" mass="14581">MYSLVAMRRTGQWRAWHVLITGNPSPSTRGIAQRRFFRSRSFQHHSLCHVFRDLPVGCANSPHQPACVPSRQTRHFYQNGKALSNASGKIAHQPVDRGTIAPDMHMDIGPKIAKSMAYKNSNSAQGPIAAF</sequence>
<reference evidence="1 2" key="1">
    <citation type="submission" date="2017-09" db="EMBL/GenBank/DDBJ databases">
        <title>Biodiversity and function of Thalassospira species in the particle-attached aromatic-hydrocarbon-degrading consortia from the surface seawater of the South China Sea.</title>
        <authorList>
            <person name="Dong C."/>
            <person name="Liu R."/>
            <person name="Shao Z."/>
        </authorList>
    </citation>
    <scope>NUCLEOTIDE SEQUENCE [LARGE SCALE GENOMIC DNA]</scope>
    <source>
        <strain evidence="1 2">CSC1P2</strain>
    </source>
</reference>
<dbReference type="EMBL" id="NWTK01000010">
    <property type="protein sequence ID" value="PKR53145.1"/>
    <property type="molecule type" value="Genomic_DNA"/>
</dbReference>
<comment type="caution">
    <text evidence="1">The sequence shown here is derived from an EMBL/GenBank/DDBJ whole genome shotgun (WGS) entry which is preliminary data.</text>
</comment>
<name>A0A2N3KRH7_9PROT</name>
<accession>A0A2N3KRH7</accession>
<evidence type="ECO:0000313" key="1">
    <source>
        <dbReference type="EMBL" id="PKR53145.1"/>
    </source>
</evidence>
<protein>
    <submittedName>
        <fullName evidence="1">Uncharacterized protein</fullName>
    </submittedName>
</protein>
<gene>
    <name evidence="1" type="ORF">COO20_15865</name>
</gene>
<dbReference type="Proteomes" id="UP000233597">
    <property type="component" value="Unassembled WGS sequence"/>
</dbReference>